<keyword evidence="1" id="KW-0472">Membrane</keyword>
<reference evidence="2" key="1">
    <citation type="submission" date="2018-03" db="EMBL/GenBank/DDBJ databases">
        <authorList>
            <person name="Guldener U."/>
        </authorList>
    </citation>
    <scope>NUCLEOTIDE SEQUENCE</scope>
</reference>
<name>A0AAE8MMQ8_9HYPO</name>
<evidence type="ECO:0000256" key="1">
    <source>
        <dbReference type="SAM" id="Phobius"/>
    </source>
</evidence>
<feature type="transmembrane region" description="Helical" evidence="1">
    <location>
        <begin position="101"/>
        <end position="123"/>
    </location>
</feature>
<dbReference type="EMBL" id="ONZP01000655">
    <property type="protein sequence ID" value="SPJ88928.1"/>
    <property type="molecule type" value="Genomic_DNA"/>
</dbReference>
<evidence type="ECO:0000313" key="3">
    <source>
        <dbReference type="Proteomes" id="UP001187734"/>
    </source>
</evidence>
<accession>A0AAE8MMQ8</accession>
<feature type="transmembrane region" description="Helical" evidence="1">
    <location>
        <begin position="53"/>
        <end position="72"/>
    </location>
</feature>
<feature type="transmembrane region" description="Helical" evidence="1">
    <location>
        <begin position="168"/>
        <end position="193"/>
    </location>
</feature>
<feature type="transmembrane region" description="Helical" evidence="1">
    <location>
        <begin position="319"/>
        <end position="337"/>
    </location>
</feature>
<dbReference type="Proteomes" id="UP001187734">
    <property type="component" value="Unassembled WGS sequence"/>
</dbReference>
<dbReference type="AlphaFoldDB" id="A0AAE8MMQ8"/>
<feature type="transmembrane region" description="Helical" evidence="1">
    <location>
        <begin position="130"/>
        <end position="148"/>
    </location>
</feature>
<keyword evidence="1" id="KW-0812">Transmembrane</keyword>
<comment type="caution">
    <text evidence="2">The sequence shown here is derived from an EMBL/GenBank/DDBJ whole genome shotgun (WGS) entry which is preliminary data.</text>
</comment>
<gene>
    <name evidence="2" type="ORF">FTOL_12823</name>
</gene>
<proteinExistence type="predicted"/>
<sequence>MSGTSSPGERFSLVASFYGPGNITSWLCMVASVLNTWCLNAQLRRKDSISADLVVVVAVPGVAAGHAIYMLFFDNANHESIQHLFTSADPEVLKHAAAAEAALDVCETFSAIAVLLVFVSMFFGHLKRTLAVVAVGLLAFSTEAVVFMQTRGVVVSDTNLTRPFLFNFFEVMVSLVVLVAVWLTLFSILILWLRLRIIEGPEEQTELESADTELEMEVRTALRGQDMDIDAAGRWGNQQQSARALRLIESGARDGNPMRFLTLLSILFLPLSFFACLASMGTPLGAFGETSFMPSPNWGATVLFFVPRSTTDITELDQMVSLCVGIITLLFSLWEAFKSQKKEELEARRKTRKQAANRRKNWHRRRLNAGLYFLRQVNNELDQTEDETQRQELLDRRNAIMVDLFIMVGS</sequence>
<keyword evidence="3" id="KW-1185">Reference proteome</keyword>
<evidence type="ECO:0000313" key="2">
    <source>
        <dbReference type="EMBL" id="SPJ88928.1"/>
    </source>
</evidence>
<protein>
    <submittedName>
        <fullName evidence="2">Uncharacterized protein</fullName>
    </submittedName>
</protein>
<feature type="transmembrane region" description="Helical" evidence="1">
    <location>
        <begin position="23"/>
        <end position="41"/>
    </location>
</feature>
<organism evidence="2 3">
    <name type="scientific">Fusarium torulosum</name>
    <dbReference type="NCBI Taxonomy" id="33205"/>
    <lineage>
        <taxon>Eukaryota</taxon>
        <taxon>Fungi</taxon>
        <taxon>Dikarya</taxon>
        <taxon>Ascomycota</taxon>
        <taxon>Pezizomycotina</taxon>
        <taxon>Sordariomycetes</taxon>
        <taxon>Hypocreomycetidae</taxon>
        <taxon>Hypocreales</taxon>
        <taxon>Nectriaceae</taxon>
        <taxon>Fusarium</taxon>
    </lineage>
</organism>
<feature type="transmembrane region" description="Helical" evidence="1">
    <location>
        <begin position="260"/>
        <end position="280"/>
    </location>
</feature>
<keyword evidence="1" id="KW-1133">Transmembrane helix</keyword>